<dbReference type="AlphaFoldDB" id="A0A562JEP4"/>
<keyword evidence="1" id="KW-0812">Transmembrane</keyword>
<feature type="transmembrane region" description="Helical" evidence="1">
    <location>
        <begin position="132"/>
        <end position="151"/>
    </location>
</feature>
<dbReference type="InterPro" id="IPR029787">
    <property type="entry name" value="Nucleotide_cyclase"/>
</dbReference>
<evidence type="ECO:0000259" key="3">
    <source>
        <dbReference type="PROSITE" id="PS50887"/>
    </source>
</evidence>
<dbReference type="NCBIfam" id="TIGR00254">
    <property type="entry name" value="GGDEF"/>
    <property type="match status" value="1"/>
</dbReference>
<dbReference type="Gene3D" id="3.30.70.270">
    <property type="match status" value="1"/>
</dbReference>
<keyword evidence="1" id="KW-0472">Membrane</keyword>
<accession>A0A562JEP4</accession>
<keyword evidence="1" id="KW-1133">Transmembrane helix</keyword>
<feature type="domain" description="EAL" evidence="2">
    <location>
        <begin position="530"/>
        <end position="782"/>
    </location>
</feature>
<dbReference type="InterPro" id="IPR001633">
    <property type="entry name" value="EAL_dom"/>
</dbReference>
<keyword evidence="5" id="KW-1185">Reference proteome</keyword>
<feature type="domain" description="GGDEF" evidence="3">
    <location>
        <begin position="388"/>
        <end position="521"/>
    </location>
</feature>
<dbReference type="SUPFAM" id="SSF141868">
    <property type="entry name" value="EAL domain-like"/>
    <property type="match status" value="1"/>
</dbReference>
<dbReference type="PROSITE" id="PS50883">
    <property type="entry name" value="EAL"/>
    <property type="match status" value="1"/>
</dbReference>
<feature type="transmembrane region" description="Helical" evidence="1">
    <location>
        <begin position="233"/>
        <end position="252"/>
    </location>
</feature>
<dbReference type="Proteomes" id="UP000315343">
    <property type="component" value="Unassembled WGS sequence"/>
</dbReference>
<evidence type="ECO:0000259" key="2">
    <source>
        <dbReference type="PROSITE" id="PS50883"/>
    </source>
</evidence>
<sequence length="782" mass="90223">MEYKKVYVKTVLTLILIYCTFFISSLFRSDFYGNIFSPIACMATLVIMYRNTSRINGKAQPLSKRIWAYLTLAVLAWTISDIVWSFYYFFTPFNPGESLFLIHSYSVSNVFIFAAEIICAVEIFKKWNLLQLILDSVSIALSTIILLWVVYFNSSFEIVKMISQQHIVDNIMFVLDIAALIGILVTAFSIRQGKVSLYTKLVIYGVFVFILGDLHYLYQTFYDLYNPNSMTDFTYMVGFLLIAMGSITKNYWEHLKIRETFSYINVGLQHRRLTIFIFPVIALLFRNFDVQIISNFLVIIVFREIMSSYIQKYIEHERLLSKEKEMNMLLEDKIKQRTMEITKKNKQLEIKNTELDYMSKKDHLTNLYNRRYFFEKFNNGFLSTLDSGRTALFYIDLDRFKIINDMYGHHVGDMALIEISRRLKLYDNDDSILARLGGDEFVLVKYGDFTYDEFSQLADSIIHDCNAPIEIGEYMLYVSASIGISVYPVDAKDSYTLMRNADLAMHEMKDNGKNGFIFFDSKFSDKAKRKLLLENLLKSADYDKEFSILYQPQLNIHSKKIIGAEALLRWNSKELGSVSPEEFIPIAEETDCINSIGLWVMEQAIKQSAKWNKMCYNVKVGINVSPKQLDSKNLIETLTRILEENSLSPKYIDIEITENVAVAGEYKIHQINSLFGSLGVSVSIDDFGTGYSALSYLKIFPFERIKIAKPLIDVIATDSFDYEIVKAVITLAKSIGIRTIAEGVESEDQLEILTSLGCDEVQGFLLGRPMDKYEFEKLLKNN</sequence>
<feature type="transmembrane region" description="Helical" evidence="1">
    <location>
        <begin position="69"/>
        <end position="90"/>
    </location>
</feature>
<feature type="transmembrane region" description="Helical" evidence="1">
    <location>
        <begin position="102"/>
        <end position="120"/>
    </location>
</feature>
<feature type="transmembrane region" description="Helical" evidence="1">
    <location>
        <begin position="171"/>
        <end position="190"/>
    </location>
</feature>
<dbReference type="PANTHER" id="PTHR44757:SF2">
    <property type="entry name" value="BIOFILM ARCHITECTURE MAINTENANCE PROTEIN MBAA"/>
    <property type="match status" value="1"/>
</dbReference>
<comment type="caution">
    <text evidence="4">The sequence shown here is derived from an EMBL/GenBank/DDBJ whole genome shotgun (WGS) entry which is preliminary data.</text>
</comment>
<dbReference type="SMART" id="SM00052">
    <property type="entry name" value="EAL"/>
    <property type="match status" value="1"/>
</dbReference>
<name>A0A562JEP4_9FIRM</name>
<dbReference type="InterPro" id="IPR043128">
    <property type="entry name" value="Rev_trsase/Diguanyl_cyclase"/>
</dbReference>
<reference evidence="4 5" key="1">
    <citation type="submission" date="2019-07" db="EMBL/GenBank/DDBJ databases">
        <title>Genomic Encyclopedia of Type Strains, Phase I: the one thousand microbial genomes (KMG-I) project.</title>
        <authorList>
            <person name="Kyrpides N."/>
        </authorList>
    </citation>
    <scope>NUCLEOTIDE SEQUENCE [LARGE SCALE GENOMIC DNA]</scope>
    <source>
        <strain evidence="4 5">DSM 13558</strain>
    </source>
</reference>
<dbReference type="Gene3D" id="3.20.20.450">
    <property type="entry name" value="EAL domain"/>
    <property type="match status" value="1"/>
</dbReference>
<dbReference type="InterPro" id="IPR052155">
    <property type="entry name" value="Biofilm_reg_signaling"/>
</dbReference>
<evidence type="ECO:0000256" key="1">
    <source>
        <dbReference type="SAM" id="Phobius"/>
    </source>
</evidence>
<dbReference type="SMART" id="SM00267">
    <property type="entry name" value="GGDEF"/>
    <property type="match status" value="1"/>
</dbReference>
<dbReference type="Pfam" id="PF00990">
    <property type="entry name" value="GGDEF"/>
    <property type="match status" value="1"/>
</dbReference>
<proteinExistence type="predicted"/>
<dbReference type="Pfam" id="PF00563">
    <property type="entry name" value="EAL"/>
    <property type="match status" value="1"/>
</dbReference>
<dbReference type="RefSeq" id="WP_145081410.1">
    <property type="nucleotide sequence ID" value="NZ_VLKH01000003.1"/>
</dbReference>
<feature type="transmembrane region" description="Helical" evidence="1">
    <location>
        <begin position="31"/>
        <end position="49"/>
    </location>
</feature>
<feature type="transmembrane region" description="Helical" evidence="1">
    <location>
        <begin position="7"/>
        <end position="25"/>
    </location>
</feature>
<dbReference type="SUPFAM" id="SSF55073">
    <property type="entry name" value="Nucleotide cyclase"/>
    <property type="match status" value="1"/>
</dbReference>
<dbReference type="CDD" id="cd01948">
    <property type="entry name" value="EAL"/>
    <property type="match status" value="1"/>
</dbReference>
<feature type="transmembrane region" description="Helical" evidence="1">
    <location>
        <begin position="273"/>
        <end position="302"/>
    </location>
</feature>
<evidence type="ECO:0000313" key="4">
    <source>
        <dbReference type="EMBL" id="TWH81513.1"/>
    </source>
</evidence>
<feature type="transmembrane region" description="Helical" evidence="1">
    <location>
        <begin position="202"/>
        <end position="221"/>
    </location>
</feature>
<dbReference type="InterPro" id="IPR035919">
    <property type="entry name" value="EAL_sf"/>
</dbReference>
<organism evidence="4 5">
    <name type="scientific">Sedimentibacter saalensis</name>
    <dbReference type="NCBI Taxonomy" id="130788"/>
    <lineage>
        <taxon>Bacteria</taxon>
        <taxon>Bacillati</taxon>
        <taxon>Bacillota</taxon>
        <taxon>Tissierellia</taxon>
        <taxon>Sedimentibacter</taxon>
    </lineage>
</organism>
<dbReference type="CDD" id="cd01949">
    <property type="entry name" value="GGDEF"/>
    <property type="match status" value="1"/>
</dbReference>
<dbReference type="OrthoDB" id="9805474at2"/>
<gene>
    <name evidence="4" type="ORF">LY60_01264</name>
</gene>
<dbReference type="PROSITE" id="PS50887">
    <property type="entry name" value="GGDEF"/>
    <property type="match status" value="1"/>
</dbReference>
<protein>
    <submittedName>
        <fullName evidence="4">Diguanylate cyclase (GGDEF)-like protein</fullName>
    </submittedName>
</protein>
<dbReference type="EMBL" id="VLKH01000003">
    <property type="protein sequence ID" value="TWH81513.1"/>
    <property type="molecule type" value="Genomic_DNA"/>
</dbReference>
<dbReference type="PANTHER" id="PTHR44757">
    <property type="entry name" value="DIGUANYLATE CYCLASE DGCP"/>
    <property type="match status" value="1"/>
</dbReference>
<dbReference type="InterPro" id="IPR000160">
    <property type="entry name" value="GGDEF_dom"/>
</dbReference>
<evidence type="ECO:0000313" key="5">
    <source>
        <dbReference type="Proteomes" id="UP000315343"/>
    </source>
</evidence>